<organism evidence="3 4">
    <name type="scientific">Candidatus Portnoybacteria bacterium RBG_13_40_8</name>
    <dbReference type="NCBI Taxonomy" id="1801990"/>
    <lineage>
        <taxon>Bacteria</taxon>
        <taxon>Candidatus Portnoyibacteriota</taxon>
    </lineage>
</organism>
<keyword evidence="1" id="KW-0812">Transmembrane</keyword>
<comment type="caution">
    <text evidence="3">The sequence shown here is derived from an EMBL/GenBank/DDBJ whole genome shotgun (WGS) entry which is preliminary data.</text>
</comment>
<evidence type="ECO:0000313" key="3">
    <source>
        <dbReference type="EMBL" id="OGZ33211.1"/>
    </source>
</evidence>
<dbReference type="STRING" id="1801990.A2V69_01640"/>
<evidence type="ECO:0000259" key="2">
    <source>
        <dbReference type="Pfam" id="PF26449"/>
    </source>
</evidence>
<feature type="transmembrane region" description="Helical" evidence="1">
    <location>
        <begin position="20"/>
        <end position="37"/>
    </location>
</feature>
<feature type="domain" description="DUF8128" evidence="2">
    <location>
        <begin position="50"/>
        <end position="405"/>
    </location>
</feature>
<dbReference type="EMBL" id="MHMT01000003">
    <property type="protein sequence ID" value="OGZ33211.1"/>
    <property type="molecule type" value="Genomic_DNA"/>
</dbReference>
<accession>A0A1G2F6N1</accession>
<keyword evidence="1" id="KW-1133">Transmembrane helix</keyword>
<name>A0A1G2F6N1_9BACT</name>
<dbReference type="Proteomes" id="UP000177810">
    <property type="component" value="Unassembled WGS sequence"/>
</dbReference>
<evidence type="ECO:0000256" key="1">
    <source>
        <dbReference type="SAM" id="Phobius"/>
    </source>
</evidence>
<evidence type="ECO:0000313" key="4">
    <source>
        <dbReference type="Proteomes" id="UP000177810"/>
    </source>
</evidence>
<dbReference type="Pfam" id="PF26449">
    <property type="entry name" value="DUF8128"/>
    <property type="match status" value="1"/>
</dbReference>
<dbReference type="AlphaFoldDB" id="A0A1G2F6N1"/>
<sequence length="428" mass="49881">MTGGLPDIFNIYKVILLGYWWIWLPVALFFILRMMWLDYIRSEYLKSIEWTLLEISFPREAIKSPKAMEQIFSGLHVTERKLKFKDKYIKGELPTWFSIEIVGDGGRIRILLRTPEKYRNLVESQIYAQYPDAEISETQDYVNDLPFGIPNKDYDIWGTELILTQPDAYPIRTYPFFFQEKEIEERTDPMAGLFEFLSSLNFQEHLWLQILISPVDDEWKKEAEKVVGKILGKEVKSSKKSGSLIIKEVSGWLDAFLKGVTDFFTGPSTKAETKEEKKVENLAAYLSPGQKEVVSAIEANIAKLGFRTMIREMYWAHKDVFSKDKTAAVGGFFKQFNTQNLNGFKPNKLVTPGRSKIFKKRREPGQKRYILRLYKNRQFIFHRPRRGFVFNTEELATVFHIPLKYVKVERIPRIEAKKGGPPTSLPTI</sequence>
<protein>
    <recommendedName>
        <fullName evidence="2">DUF8128 domain-containing protein</fullName>
    </recommendedName>
</protein>
<keyword evidence="1" id="KW-0472">Membrane</keyword>
<gene>
    <name evidence="3" type="ORF">A2V69_01640</name>
</gene>
<reference evidence="3 4" key="1">
    <citation type="journal article" date="2016" name="Nat. Commun.">
        <title>Thousands of microbial genomes shed light on interconnected biogeochemical processes in an aquifer system.</title>
        <authorList>
            <person name="Anantharaman K."/>
            <person name="Brown C.T."/>
            <person name="Hug L.A."/>
            <person name="Sharon I."/>
            <person name="Castelle C.J."/>
            <person name="Probst A.J."/>
            <person name="Thomas B.C."/>
            <person name="Singh A."/>
            <person name="Wilkins M.J."/>
            <person name="Karaoz U."/>
            <person name="Brodie E.L."/>
            <person name="Williams K.H."/>
            <person name="Hubbard S.S."/>
            <person name="Banfield J.F."/>
        </authorList>
    </citation>
    <scope>NUCLEOTIDE SEQUENCE [LARGE SCALE GENOMIC DNA]</scope>
</reference>
<dbReference type="InterPro" id="IPR058441">
    <property type="entry name" value="DUF8128"/>
</dbReference>
<proteinExistence type="predicted"/>